<evidence type="ECO:0008006" key="5">
    <source>
        <dbReference type="Google" id="ProtNLM"/>
    </source>
</evidence>
<feature type="signal peptide" evidence="2">
    <location>
        <begin position="1"/>
        <end position="19"/>
    </location>
</feature>
<accession>A0A1H7N390</accession>
<name>A0A1H7N390_RUMAL</name>
<protein>
    <recommendedName>
        <fullName evidence="5">Lipoprotein</fullName>
    </recommendedName>
</protein>
<reference evidence="3 4" key="1">
    <citation type="submission" date="2016-10" db="EMBL/GenBank/DDBJ databases">
        <authorList>
            <person name="de Groot N.N."/>
        </authorList>
    </citation>
    <scope>NUCLEOTIDE SEQUENCE [LARGE SCALE GENOMIC DNA]</scope>
    <source>
        <strain evidence="3 4">KH2T6</strain>
    </source>
</reference>
<keyword evidence="2" id="KW-0732">Signal</keyword>
<dbReference type="OrthoDB" id="1820359at2"/>
<dbReference type="Proteomes" id="UP000186015">
    <property type="component" value="Unassembled WGS sequence"/>
</dbReference>
<evidence type="ECO:0000256" key="1">
    <source>
        <dbReference type="SAM" id="MobiDB-lite"/>
    </source>
</evidence>
<feature type="region of interest" description="Disordered" evidence="1">
    <location>
        <begin position="26"/>
        <end position="103"/>
    </location>
</feature>
<proteinExistence type="predicted"/>
<gene>
    <name evidence="3" type="ORF">SAMN05216469_11375</name>
</gene>
<dbReference type="PROSITE" id="PS51257">
    <property type="entry name" value="PROKAR_LIPOPROTEIN"/>
    <property type="match status" value="1"/>
</dbReference>
<evidence type="ECO:0000256" key="2">
    <source>
        <dbReference type="SAM" id="SignalP"/>
    </source>
</evidence>
<dbReference type="RefSeq" id="WP_074834636.1">
    <property type="nucleotide sequence ID" value="NZ_FOAT01000013.1"/>
</dbReference>
<evidence type="ECO:0000313" key="3">
    <source>
        <dbReference type="EMBL" id="SEL17425.1"/>
    </source>
</evidence>
<evidence type="ECO:0000313" key="4">
    <source>
        <dbReference type="Proteomes" id="UP000186015"/>
    </source>
</evidence>
<dbReference type="EMBL" id="FOAT01000013">
    <property type="protein sequence ID" value="SEL17425.1"/>
    <property type="molecule type" value="Genomic_DNA"/>
</dbReference>
<feature type="compositionally biased region" description="Acidic residues" evidence="1">
    <location>
        <begin position="48"/>
        <end position="58"/>
    </location>
</feature>
<dbReference type="AlphaFoldDB" id="A0A1H7N390"/>
<sequence>MKKIYILTAAVIMAFGLSACGSKDAHTYKRQSSSKAETESEADTSSVTEDDSVTDAESSETVTEDSNSSTESKAADSKAEKKPKKTTSKPATDPDGGKSYVFDDPEGEVAIAQNDDGTITVAIPSNGITNEEANYSDHHIVKKEEVKSEENSDMTYLTFDEDYFNTVAQNNINSSKETLDDLIANGLDAYETVTDITYNEEFTDFTIQVKSREAFEKSSDKEITAVIEQAASIYHTYSLHEDVTFTFRFVDADGNEFLKEMIAG</sequence>
<organism evidence="3 4">
    <name type="scientific">Ruminococcus albus</name>
    <dbReference type="NCBI Taxonomy" id="1264"/>
    <lineage>
        <taxon>Bacteria</taxon>
        <taxon>Bacillati</taxon>
        <taxon>Bacillota</taxon>
        <taxon>Clostridia</taxon>
        <taxon>Eubacteriales</taxon>
        <taxon>Oscillospiraceae</taxon>
        <taxon>Ruminococcus</taxon>
    </lineage>
</organism>
<feature type="chain" id="PRO_5038707869" description="Lipoprotein" evidence="2">
    <location>
        <begin position="20"/>
        <end position="264"/>
    </location>
</feature>